<dbReference type="AlphaFoldDB" id="A0A6J4K762"/>
<dbReference type="EMBL" id="CADCTV010000048">
    <property type="protein sequence ID" value="CAA9297350.1"/>
    <property type="molecule type" value="Genomic_DNA"/>
</dbReference>
<sequence length="74" mass="7793">YTAPTADILGEYLGTWSNKPEQLAEESLVIALSAWFRDLAGQNRSSSSEADRVAIESGLSRAISHGAVNAGPGM</sequence>
<proteinExistence type="predicted"/>
<protein>
    <submittedName>
        <fullName evidence="1">Uncharacterized protein</fullName>
    </submittedName>
</protein>
<reference evidence="1" key="1">
    <citation type="submission" date="2020-02" db="EMBL/GenBank/DDBJ databases">
        <authorList>
            <person name="Meier V. D."/>
        </authorList>
    </citation>
    <scope>NUCLEOTIDE SEQUENCE</scope>
    <source>
        <strain evidence="1">AVDCRST_MAG89</strain>
    </source>
</reference>
<name>A0A6J4K762_9BACT</name>
<evidence type="ECO:0000313" key="1">
    <source>
        <dbReference type="EMBL" id="CAA9297350.1"/>
    </source>
</evidence>
<feature type="non-terminal residue" evidence="1">
    <location>
        <position position="1"/>
    </location>
</feature>
<gene>
    <name evidence="1" type="ORF">AVDCRST_MAG89-219</name>
</gene>
<accession>A0A6J4K762</accession>
<organism evidence="1">
    <name type="scientific">uncultured Gemmatimonadota bacterium</name>
    <dbReference type="NCBI Taxonomy" id="203437"/>
    <lineage>
        <taxon>Bacteria</taxon>
        <taxon>Pseudomonadati</taxon>
        <taxon>Gemmatimonadota</taxon>
        <taxon>environmental samples</taxon>
    </lineage>
</organism>